<feature type="domain" description="Sm" evidence="3">
    <location>
        <begin position="3"/>
        <end position="71"/>
    </location>
</feature>
<sequence>MIMPMKMLEESLNRQVSLLLKDNRVLEGTLTGYDEHMNMVLEDVEESGENVTRKLGTVVIRGSNVVRIVPK</sequence>
<keyword evidence="5" id="KW-1185">Reference proteome</keyword>
<dbReference type="Proteomes" id="UP000632195">
    <property type="component" value="Unassembled WGS sequence"/>
</dbReference>
<dbReference type="EMBL" id="BMNY01000003">
    <property type="protein sequence ID" value="GGM77778.1"/>
    <property type="molecule type" value="Genomic_DNA"/>
</dbReference>
<dbReference type="InterPro" id="IPR047575">
    <property type="entry name" value="Sm"/>
</dbReference>
<comment type="caution">
    <text evidence="4">The sequence shown here is derived from an EMBL/GenBank/DDBJ whole genome shotgun (WGS) entry which is preliminary data.</text>
</comment>
<dbReference type="GO" id="GO:1990904">
    <property type="term" value="C:ribonucleoprotein complex"/>
    <property type="evidence" value="ECO:0007669"/>
    <property type="project" value="UniProtKB-KW"/>
</dbReference>
<evidence type="ECO:0000256" key="2">
    <source>
        <dbReference type="ARBA" id="ARBA00023274"/>
    </source>
</evidence>
<name>A0AA37BSA2_9ARCH</name>
<keyword evidence="2" id="KW-0687">Ribonucleoprotein</keyword>
<dbReference type="PANTHER" id="PTHR10553">
    <property type="entry name" value="SMALL NUCLEAR RIBONUCLEOPROTEIN"/>
    <property type="match status" value="1"/>
</dbReference>
<dbReference type="InterPro" id="IPR044641">
    <property type="entry name" value="Lsm7/SmG-like"/>
</dbReference>
<dbReference type="SUPFAM" id="SSF50182">
    <property type="entry name" value="Sm-like ribonucleoproteins"/>
    <property type="match status" value="1"/>
</dbReference>
<reference evidence="4" key="1">
    <citation type="journal article" date="2014" name="Int. J. Syst. Evol. Microbiol.">
        <title>Complete genome sequence of Corynebacterium casei LMG S-19264T (=DSM 44701T), isolated from a smear-ripened cheese.</title>
        <authorList>
            <consortium name="US DOE Joint Genome Institute (JGI-PGF)"/>
            <person name="Walter F."/>
            <person name="Albersmeier A."/>
            <person name="Kalinowski J."/>
            <person name="Ruckert C."/>
        </authorList>
    </citation>
    <scope>NUCLEOTIDE SEQUENCE</scope>
    <source>
        <strain evidence="4">JCM 13583</strain>
    </source>
</reference>
<dbReference type="InterPro" id="IPR010920">
    <property type="entry name" value="LSM_dom_sf"/>
</dbReference>
<dbReference type="RefSeq" id="WP_188681630.1">
    <property type="nucleotide sequence ID" value="NZ_BMNY01000003.1"/>
</dbReference>
<dbReference type="SMART" id="SM00651">
    <property type="entry name" value="Sm"/>
    <property type="match status" value="1"/>
</dbReference>
<protein>
    <submittedName>
        <fullName evidence="4">RNA-binding protein</fullName>
    </submittedName>
</protein>
<dbReference type="PANTHER" id="PTHR10553:SF5">
    <property type="entry name" value="U6 SNRNA-ASSOCIATED SM-LIKE PROTEIN LSM7"/>
    <property type="match status" value="1"/>
</dbReference>
<dbReference type="InterPro" id="IPR001163">
    <property type="entry name" value="Sm_dom_euk/arc"/>
</dbReference>
<dbReference type="Gene3D" id="2.30.30.100">
    <property type="match status" value="1"/>
</dbReference>
<evidence type="ECO:0000313" key="5">
    <source>
        <dbReference type="Proteomes" id="UP000632195"/>
    </source>
</evidence>
<evidence type="ECO:0000256" key="1">
    <source>
        <dbReference type="ARBA" id="ARBA00006850"/>
    </source>
</evidence>
<evidence type="ECO:0000313" key="4">
    <source>
        <dbReference type="EMBL" id="GGM77778.1"/>
    </source>
</evidence>
<dbReference type="AlphaFoldDB" id="A0AA37BSA2"/>
<comment type="similarity">
    <text evidence="1">Belongs to the snRNP Sm proteins family.</text>
</comment>
<evidence type="ECO:0000259" key="3">
    <source>
        <dbReference type="PROSITE" id="PS52002"/>
    </source>
</evidence>
<dbReference type="Pfam" id="PF01423">
    <property type="entry name" value="LSM"/>
    <property type="match status" value="1"/>
</dbReference>
<accession>A0AA37BSA2</accession>
<dbReference type="GO" id="GO:0003723">
    <property type="term" value="F:RNA binding"/>
    <property type="evidence" value="ECO:0007669"/>
    <property type="project" value="InterPro"/>
</dbReference>
<dbReference type="PROSITE" id="PS52002">
    <property type="entry name" value="SM"/>
    <property type="match status" value="1"/>
</dbReference>
<reference evidence="4" key="2">
    <citation type="submission" date="2022-09" db="EMBL/GenBank/DDBJ databases">
        <authorList>
            <person name="Sun Q."/>
            <person name="Ohkuma M."/>
        </authorList>
    </citation>
    <scope>NUCLEOTIDE SEQUENCE</scope>
    <source>
        <strain evidence="4">JCM 13583</strain>
    </source>
</reference>
<organism evidence="4 5">
    <name type="scientific">Thermogymnomonas acidicola</name>
    <dbReference type="NCBI Taxonomy" id="399579"/>
    <lineage>
        <taxon>Archaea</taxon>
        <taxon>Methanobacteriati</taxon>
        <taxon>Thermoplasmatota</taxon>
        <taxon>Thermoplasmata</taxon>
        <taxon>Thermoplasmatales</taxon>
        <taxon>Thermogymnomonas</taxon>
    </lineage>
</organism>
<proteinExistence type="inferred from homology"/>
<gene>
    <name evidence="4" type="ORF">GCM10007108_14940</name>
</gene>